<dbReference type="GO" id="GO:0004888">
    <property type="term" value="F:transmembrane signaling receptor activity"/>
    <property type="evidence" value="ECO:0007669"/>
    <property type="project" value="InterPro"/>
</dbReference>
<evidence type="ECO:0000256" key="4">
    <source>
        <dbReference type="ARBA" id="ARBA00022989"/>
    </source>
</evidence>
<dbReference type="InterPro" id="IPR000609">
    <property type="entry name" value="7TM_GPCR_serpentine_rcpt_Srg"/>
</dbReference>
<dbReference type="PANTHER" id="PTHR31627">
    <property type="entry name" value="SERPENTINE RECEPTOR CLASS GAMMA-RELATED"/>
    <property type="match status" value="1"/>
</dbReference>
<evidence type="ECO:0000313" key="7">
    <source>
        <dbReference type="Proteomes" id="UP000492821"/>
    </source>
</evidence>
<reference evidence="7" key="1">
    <citation type="journal article" date="2013" name="Genetics">
        <title>The draft genome and transcriptome of Panagrellus redivivus are shaped by the harsh demands of a free-living lifestyle.</title>
        <authorList>
            <person name="Srinivasan J."/>
            <person name="Dillman A.R."/>
            <person name="Macchietto M.G."/>
            <person name="Heikkinen L."/>
            <person name="Lakso M."/>
            <person name="Fracchia K.M."/>
            <person name="Antoshechkin I."/>
            <person name="Mortazavi A."/>
            <person name="Wong G."/>
            <person name="Sternberg P.W."/>
        </authorList>
    </citation>
    <scope>NUCLEOTIDE SEQUENCE [LARGE SCALE GENOMIC DNA]</scope>
    <source>
        <strain evidence="7">MT8872</strain>
    </source>
</reference>
<comment type="caution">
    <text evidence="6">Lacks conserved residue(s) required for the propagation of feature annotation.</text>
</comment>
<protein>
    <recommendedName>
        <fullName evidence="6">Serpentine receptor class gamma</fullName>
    </recommendedName>
</protein>
<evidence type="ECO:0000256" key="3">
    <source>
        <dbReference type="ARBA" id="ARBA00022692"/>
    </source>
</evidence>
<reference evidence="8" key="2">
    <citation type="submission" date="2020-10" db="UniProtKB">
        <authorList>
            <consortium name="WormBaseParasite"/>
        </authorList>
    </citation>
    <scope>IDENTIFICATION</scope>
</reference>
<dbReference type="Proteomes" id="UP000492821">
    <property type="component" value="Unassembled WGS sequence"/>
</dbReference>
<keyword evidence="3 6" id="KW-0812">Transmembrane</keyword>
<evidence type="ECO:0000256" key="2">
    <source>
        <dbReference type="ARBA" id="ARBA00005692"/>
    </source>
</evidence>
<dbReference type="Pfam" id="PF02118">
    <property type="entry name" value="Srg"/>
    <property type="match status" value="1"/>
</dbReference>
<dbReference type="GO" id="GO:0007606">
    <property type="term" value="P:sensory perception of chemical stimulus"/>
    <property type="evidence" value="ECO:0007669"/>
    <property type="project" value="UniProtKB-UniRule"/>
</dbReference>
<name>A0A7E5A1R3_PANRE</name>
<evidence type="ECO:0000256" key="5">
    <source>
        <dbReference type="ARBA" id="ARBA00023136"/>
    </source>
</evidence>
<keyword evidence="7" id="KW-1185">Reference proteome</keyword>
<feature type="transmembrane region" description="Helical" evidence="6">
    <location>
        <begin position="132"/>
        <end position="151"/>
    </location>
</feature>
<dbReference type="AlphaFoldDB" id="A0A7E5A1R3"/>
<sequence>MVVYLCEAAISFNRASAILFGARHKEIWTNLMKFIPFVIVLCPLASTWTVWFKNVTIDYIDPAFPELGYDWQERTPEHIELMNNKLNLFVFCVLTALWSLCWNFYTLIMIIKRHGFKLTKTSNVHRQILQRLIFSFYLSIVLLAMIILRAISQLQGQQVSPINYLLIDAAHFTVSWIFLYTQKEVRVVVREALYQIFRKKVSTVSNQMSN</sequence>
<dbReference type="InterPro" id="IPR051119">
    <property type="entry name" value="Nematode_SR-like"/>
</dbReference>
<feature type="transmembrane region" description="Helical" evidence="6">
    <location>
        <begin position="34"/>
        <end position="52"/>
    </location>
</feature>
<comment type="subcellular location">
    <subcellularLocation>
        <location evidence="1">Membrane</location>
        <topology evidence="1">Multi-pass membrane protein</topology>
    </subcellularLocation>
</comment>
<comment type="similarity">
    <text evidence="2 6">Belongs to the nematode receptor-like protein srg family.</text>
</comment>
<feature type="transmembrane region" description="Helical" evidence="6">
    <location>
        <begin position="88"/>
        <end position="111"/>
    </location>
</feature>
<organism evidence="7 8">
    <name type="scientific">Panagrellus redivivus</name>
    <name type="common">Microworm</name>
    <dbReference type="NCBI Taxonomy" id="6233"/>
    <lineage>
        <taxon>Eukaryota</taxon>
        <taxon>Metazoa</taxon>
        <taxon>Ecdysozoa</taxon>
        <taxon>Nematoda</taxon>
        <taxon>Chromadorea</taxon>
        <taxon>Rhabditida</taxon>
        <taxon>Tylenchina</taxon>
        <taxon>Panagrolaimomorpha</taxon>
        <taxon>Panagrolaimoidea</taxon>
        <taxon>Panagrolaimidae</taxon>
        <taxon>Panagrellus</taxon>
    </lineage>
</organism>
<evidence type="ECO:0000256" key="6">
    <source>
        <dbReference type="RuleBase" id="RU280813"/>
    </source>
</evidence>
<keyword evidence="5 6" id="KW-0472">Membrane</keyword>
<evidence type="ECO:0000256" key="1">
    <source>
        <dbReference type="ARBA" id="ARBA00004141"/>
    </source>
</evidence>
<keyword evidence="4 6" id="KW-1133">Transmembrane helix</keyword>
<dbReference type="WBParaSite" id="Pan_g9453.t1">
    <property type="protein sequence ID" value="Pan_g9453.t1"/>
    <property type="gene ID" value="Pan_g9453"/>
</dbReference>
<evidence type="ECO:0000313" key="8">
    <source>
        <dbReference type="WBParaSite" id="Pan_g9453.t1"/>
    </source>
</evidence>
<proteinExistence type="inferred from homology"/>
<dbReference type="GO" id="GO:0016020">
    <property type="term" value="C:membrane"/>
    <property type="evidence" value="ECO:0007669"/>
    <property type="project" value="UniProtKB-SubCell"/>
</dbReference>
<feature type="transmembrane region" description="Helical" evidence="6">
    <location>
        <begin position="163"/>
        <end position="181"/>
    </location>
</feature>
<accession>A0A7E5A1R3</accession>
<dbReference type="PANTHER" id="PTHR31627:SF42">
    <property type="entry name" value="G_PROTEIN_RECEP_F1_2 DOMAIN-CONTAINING PROTEIN-RELATED"/>
    <property type="match status" value="1"/>
</dbReference>